<dbReference type="AlphaFoldDB" id="A0A562SRW2"/>
<dbReference type="OrthoDB" id="750178at2"/>
<dbReference type="InterPro" id="IPR050553">
    <property type="entry name" value="Thioredoxin_ResA/DsbE_sf"/>
</dbReference>
<dbReference type="Gene3D" id="3.40.30.10">
    <property type="entry name" value="Glutaredoxin"/>
    <property type="match status" value="1"/>
</dbReference>
<dbReference type="PANTHER" id="PTHR42852">
    <property type="entry name" value="THIOL:DISULFIDE INTERCHANGE PROTEIN DSBE"/>
    <property type="match status" value="1"/>
</dbReference>
<dbReference type="SUPFAM" id="SSF52833">
    <property type="entry name" value="Thioredoxin-like"/>
    <property type="match status" value="1"/>
</dbReference>
<keyword evidence="2" id="KW-0201">Cytochrome c-type biogenesis</keyword>
<gene>
    <name evidence="6" type="ORF">IQ13_1642</name>
</gene>
<evidence type="ECO:0000256" key="3">
    <source>
        <dbReference type="ARBA" id="ARBA00023157"/>
    </source>
</evidence>
<reference evidence="6 7" key="1">
    <citation type="journal article" date="2015" name="Stand. Genomic Sci.">
        <title>Genomic Encyclopedia of Bacterial and Archaeal Type Strains, Phase III: the genomes of soil and plant-associated and newly described type strains.</title>
        <authorList>
            <person name="Whitman W.B."/>
            <person name="Woyke T."/>
            <person name="Klenk H.P."/>
            <person name="Zhou Y."/>
            <person name="Lilburn T.G."/>
            <person name="Beck B.J."/>
            <person name="De Vos P."/>
            <person name="Vandamme P."/>
            <person name="Eisen J.A."/>
            <person name="Garrity G."/>
            <person name="Hugenholtz P."/>
            <person name="Kyrpides N.C."/>
        </authorList>
    </citation>
    <scope>NUCLEOTIDE SEQUENCE [LARGE SCALE GENOMIC DNA]</scope>
    <source>
        <strain evidence="6 7">CGMCC 1.7271</strain>
    </source>
</reference>
<keyword evidence="4" id="KW-0676">Redox-active center</keyword>
<evidence type="ECO:0000313" key="6">
    <source>
        <dbReference type="EMBL" id="TWI83530.1"/>
    </source>
</evidence>
<dbReference type="PROSITE" id="PS51257">
    <property type="entry name" value="PROKAR_LIPOPROTEIN"/>
    <property type="match status" value="1"/>
</dbReference>
<dbReference type="CDD" id="cd02966">
    <property type="entry name" value="TlpA_like_family"/>
    <property type="match status" value="1"/>
</dbReference>
<evidence type="ECO:0000259" key="5">
    <source>
        <dbReference type="PROSITE" id="PS51352"/>
    </source>
</evidence>
<evidence type="ECO:0000256" key="2">
    <source>
        <dbReference type="ARBA" id="ARBA00022748"/>
    </source>
</evidence>
<dbReference type="RefSeq" id="WP_144885758.1">
    <property type="nucleotide sequence ID" value="NZ_VLLE01000003.1"/>
</dbReference>
<dbReference type="PROSITE" id="PS00194">
    <property type="entry name" value="THIOREDOXIN_1"/>
    <property type="match status" value="1"/>
</dbReference>
<dbReference type="InterPro" id="IPR017937">
    <property type="entry name" value="Thioredoxin_CS"/>
</dbReference>
<dbReference type="PROSITE" id="PS51352">
    <property type="entry name" value="THIOREDOXIN_2"/>
    <property type="match status" value="1"/>
</dbReference>
<feature type="domain" description="Thioredoxin" evidence="5">
    <location>
        <begin position="238"/>
        <end position="376"/>
    </location>
</feature>
<name>A0A562SRW2_9BACT</name>
<keyword evidence="7" id="KW-1185">Reference proteome</keyword>
<sequence>MIKKIGIIAVVALSAAACKNNGSKNFTVSGEVKGAPATVVYLEQISFENMPPQVLDSITLKDGKFSLKGKAAEESLLQLRFPKVENSPLFFVINDKSDITITGDWKDIRKVNYSGSPASERLQKFVDSLSVTQQKLYSMQYQLQNEVQGDSLRMVKQNEMNAVLSSFRAYVKKTAAEDNSPMVSMFATSINVGADAAENEAMYNSLVKRFPKHTGIQSVVKQFRESVAAAQQPKASTPAIGTVAPDITLPDVNGKNVSLSSFRGKYVLVDFWASWCGPCRGENPNVVAAYNKFKNKNFTILGVSLDKTKDAWVKAIEEDGLTWTHISDLKFWDSEVVGLYGFNGIPYNVLLDPSGKVIADNLRGSALEQKLAEVLQ</sequence>
<comment type="subcellular location">
    <subcellularLocation>
        <location evidence="1">Cell envelope</location>
    </subcellularLocation>
</comment>
<protein>
    <submittedName>
        <fullName evidence="6">Peroxiredoxin</fullName>
    </submittedName>
</protein>
<accession>A0A562SRW2</accession>
<dbReference type="GO" id="GO:0030313">
    <property type="term" value="C:cell envelope"/>
    <property type="evidence" value="ECO:0007669"/>
    <property type="project" value="UniProtKB-SubCell"/>
</dbReference>
<dbReference type="Proteomes" id="UP000316167">
    <property type="component" value="Unassembled WGS sequence"/>
</dbReference>
<dbReference type="InterPro" id="IPR036249">
    <property type="entry name" value="Thioredoxin-like_sf"/>
</dbReference>
<dbReference type="EMBL" id="VLLE01000003">
    <property type="protein sequence ID" value="TWI83530.1"/>
    <property type="molecule type" value="Genomic_DNA"/>
</dbReference>
<dbReference type="Pfam" id="PF00578">
    <property type="entry name" value="AhpC-TSA"/>
    <property type="match status" value="1"/>
</dbReference>
<evidence type="ECO:0000256" key="4">
    <source>
        <dbReference type="ARBA" id="ARBA00023284"/>
    </source>
</evidence>
<dbReference type="InterPro" id="IPR013766">
    <property type="entry name" value="Thioredoxin_domain"/>
</dbReference>
<dbReference type="GO" id="GO:0016491">
    <property type="term" value="F:oxidoreductase activity"/>
    <property type="evidence" value="ECO:0007669"/>
    <property type="project" value="InterPro"/>
</dbReference>
<comment type="caution">
    <text evidence="6">The sequence shown here is derived from an EMBL/GenBank/DDBJ whole genome shotgun (WGS) entry which is preliminary data.</text>
</comment>
<dbReference type="Pfam" id="PF14289">
    <property type="entry name" value="DUF4369"/>
    <property type="match status" value="1"/>
</dbReference>
<evidence type="ECO:0000313" key="7">
    <source>
        <dbReference type="Proteomes" id="UP000316167"/>
    </source>
</evidence>
<organism evidence="6 7">
    <name type="scientific">Lacibacter cauensis</name>
    <dbReference type="NCBI Taxonomy" id="510947"/>
    <lineage>
        <taxon>Bacteria</taxon>
        <taxon>Pseudomonadati</taxon>
        <taxon>Bacteroidota</taxon>
        <taxon>Chitinophagia</taxon>
        <taxon>Chitinophagales</taxon>
        <taxon>Chitinophagaceae</taxon>
        <taxon>Lacibacter</taxon>
    </lineage>
</organism>
<dbReference type="GO" id="GO:0017004">
    <property type="term" value="P:cytochrome complex assembly"/>
    <property type="evidence" value="ECO:0007669"/>
    <property type="project" value="UniProtKB-KW"/>
</dbReference>
<dbReference type="PANTHER" id="PTHR42852:SF6">
    <property type="entry name" value="THIOL:DISULFIDE INTERCHANGE PROTEIN DSBE"/>
    <property type="match status" value="1"/>
</dbReference>
<dbReference type="GO" id="GO:0016209">
    <property type="term" value="F:antioxidant activity"/>
    <property type="evidence" value="ECO:0007669"/>
    <property type="project" value="InterPro"/>
</dbReference>
<dbReference type="InterPro" id="IPR025380">
    <property type="entry name" value="DUF4369"/>
</dbReference>
<keyword evidence="3" id="KW-1015">Disulfide bond</keyword>
<proteinExistence type="predicted"/>
<dbReference type="InterPro" id="IPR000866">
    <property type="entry name" value="AhpC/TSA"/>
</dbReference>
<evidence type="ECO:0000256" key="1">
    <source>
        <dbReference type="ARBA" id="ARBA00004196"/>
    </source>
</evidence>